<keyword evidence="2" id="KW-0722">Serine protease inhibitor</keyword>
<keyword evidence="4" id="KW-0732">Signal</keyword>
<dbReference type="InterPro" id="IPR050098">
    <property type="entry name" value="TFPI/VKTCI-like"/>
</dbReference>
<dbReference type="PANTHER" id="PTHR10083:SF374">
    <property type="entry name" value="BPTI_KUNITZ INHIBITOR DOMAIN-CONTAINING PROTEIN"/>
    <property type="match status" value="1"/>
</dbReference>
<evidence type="ECO:0000256" key="1">
    <source>
        <dbReference type="ARBA" id="ARBA00022690"/>
    </source>
</evidence>
<evidence type="ECO:0000259" key="5">
    <source>
        <dbReference type="PROSITE" id="PS50279"/>
    </source>
</evidence>
<dbReference type="OrthoDB" id="4473401at2759"/>
<name>A0A6G5A6V3_RHIMP</name>
<protein>
    <submittedName>
        <fullName evidence="6">Putative bovine pancreatic trypsin inhibitor</fullName>
    </submittedName>
</protein>
<reference evidence="6" key="1">
    <citation type="submission" date="2020-03" db="EMBL/GenBank/DDBJ databases">
        <title>A transcriptome and proteome of the tick Rhipicephalus microplus shaped by the genetic composition of its hosts and developmental stage.</title>
        <authorList>
            <person name="Garcia G.R."/>
            <person name="Ribeiro J.M.C."/>
            <person name="Maruyama S.R."/>
            <person name="Gardinasse L.G."/>
            <person name="Nelson K."/>
            <person name="Ferreira B.R."/>
            <person name="Andrade T.G."/>
            <person name="Santos I.K.F.M."/>
        </authorList>
    </citation>
    <scope>NUCLEOTIDE SEQUENCE</scope>
    <source>
        <strain evidence="6">NSGR</strain>
        <tissue evidence="6">Salivary glands</tissue>
    </source>
</reference>
<sequence length="199" mass="23566">MIFIELVFFSFVLSSKGTKLEPTCPNKTRNQRVLWNCYDDGTCYEKSFYYNAREDKCEQFEYKGCGGNGNNFPSLEDCTSRCKRNMTSYDHTYLQRLKERNLARFNCTTLYEPSKNDAKITRFYYDSYRKVCRVGIVSKGDNYFPALRYCLFMCNTTEIVPERCQRPMKIGRSPVDGWKCHYETRYNVLFCNRSISTHT</sequence>
<keyword evidence="3" id="KW-1015">Disulfide bond</keyword>
<dbReference type="SUPFAM" id="SSF57362">
    <property type="entry name" value="BPTI-like"/>
    <property type="match status" value="2"/>
</dbReference>
<dbReference type="PANTHER" id="PTHR10083">
    <property type="entry name" value="KUNITZ-TYPE PROTEASE INHIBITOR-RELATED"/>
    <property type="match status" value="1"/>
</dbReference>
<feature type="signal peptide" evidence="4">
    <location>
        <begin position="1"/>
        <end position="17"/>
    </location>
</feature>
<accession>A0A6G5A6V3</accession>
<dbReference type="GO" id="GO:0005615">
    <property type="term" value="C:extracellular space"/>
    <property type="evidence" value="ECO:0007669"/>
    <property type="project" value="TreeGrafter"/>
</dbReference>
<dbReference type="Gene3D" id="4.10.410.10">
    <property type="entry name" value="Pancreatic trypsin inhibitor Kunitz domain"/>
    <property type="match status" value="1"/>
</dbReference>
<dbReference type="CDD" id="cd00109">
    <property type="entry name" value="Kunitz-type"/>
    <property type="match status" value="1"/>
</dbReference>
<dbReference type="AlphaFoldDB" id="A0A6G5A6V3"/>
<evidence type="ECO:0000313" key="6">
    <source>
        <dbReference type="EMBL" id="NIE46732.1"/>
    </source>
</evidence>
<evidence type="ECO:0000256" key="4">
    <source>
        <dbReference type="SAM" id="SignalP"/>
    </source>
</evidence>
<organism evidence="6">
    <name type="scientific">Rhipicephalus microplus</name>
    <name type="common">Cattle tick</name>
    <name type="synonym">Boophilus microplus</name>
    <dbReference type="NCBI Taxonomy" id="6941"/>
    <lineage>
        <taxon>Eukaryota</taxon>
        <taxon>Metazoa</taxon>
        <taxon>Ecdysozoa</taxon>
        <taxon>Arthropoda</taxon>
        <taxon>Chelicerata</taxon>
        <taxon>Arachnida</taxon>
        <taxon>Acari</taxon>
        <taxon>Parasitiformes</taxon>
        <taxon>Ixodida</taxon>
        <taxon>Ixodoidea</taxon>
        <taxon>Ixodidae</taxon>
        <taxon>Rhipicephalinae</taxon>
        <taxon>Rhipicephalus</taxon>
        <taxon>Boophilus</taxon>
    </lineage>
</organism>
<dbReference type="Pfam" id="PF00014">
    <property type="entry name" value="Kunitz_BPTI"/>
    <property type="match status" value="1"/>
</dbReference>
<evidence type="ECO:0000256" key="2">
    <source>
        <dbReference type="ARBA" id="ARBA00022900"/>
    </source>
</evidence>
<dbReference type="PRINTS" id="PR00759">
    <property type="entry name" value="BASICPTASE"/>
</dbReference>
<evidence type="ECO:0000256" key="3">
    <source>
        <dbReference type="ARBA" id="ARBA00023157"/>
    </source>
</evidence>
<proteinExistence type="predicted"/>
<dbReference type="SMART" id="SM00131">
    <property type="entry name" value="KU"/>
    <property type="match status" value="1"/>
</dbReference>
<feature type="domain" description="BPTI/Kunitz inhibitor" evidence="5">
    <location>
        <begin position="24"/>
        <end position="82"/>
    </location>
</feature>
<dbReference type="InterPro" id="IPR036880">
    <property type="entry name" value="Kunitz_BPTI_sf"/>
</dbReference>
<feature type="chain" id="PRO_5026265106" evidence="4">
    <location>
        <begin position="18"/>
        <end position="199"/>
    </location>
</feature>
<dbReference type="InterPro" id="IPR002223">
    <property type="entry name" value="Kunitz_BPTI"/>
</dbReference>
<dbReference type="GO" id="GO:0004867">
    <property type="term" value="F:serine-type endopeptidase inhibitor activity"/>
    <property type="evidence" value="ECO:0007669"/>
    <property type="project" value="UniProtKB-KW"/>
</dbReference>
<dbReference type="EMBL" id="GIKN01004459">
    <property type="protein sequence ID" value="NIE46732.1"/>
    <property type="molecule type" value="Transcribed_RNA"/>
</dbReference>
<dbReference type="PROSITE" id="PS50279">
    <property type="entry name" value="BPTI_KUNITZ_2"/>
    <property type="match status" value="1"/>
</dbReference>
<dbReference type="InterPro" id="IPR020901">
    <property type="entry name" value="Prtase_inh_Kunz-CS"/>
</dbReference>
<dbReference type="VEuPathDB" id="VectorBase:LOC119159889"/>
<dbReference type="PROSITE" id="PS00280">
    <property type="entry name" value="BPTI_KUNITZ_1"/>
    <property type="match status" value="1"/>
</dbReference>
<keyword evidence="1" id="KW-0646">Protease inhibitor</keyword>